<evidence type="ECO:0000256" key="1">
    <source>
        <dbReference type="SAM" id="MobiDB-lite"/>
    </source>
</evidence>
<dbReference type="AlphaFoldDB" id="A0A1C2GFE0"/>
<evidence type="ECO:0000313" key="4">
    <source>
        <dbReference type="Proteomes" id="UP000095141"/>
    </source>
</evidence>
<evidence type="ECO:0000259" key="2">
    <source>
        <dbReference type="Pfam" id="PF13392"/>
    </source>
</evidence>
<dbReference type="InterPro" id="IPR044925">
    <property type="entry name" value="His-Me_finger_sf"/>
</dbReference>
<evidence type="ECO:0000313" key="3">
    <source>
        <dbReference type="EMBL" id="OCX50161.1"/>
    </source>
</evidence>
<dbReference type="InterPro" id="IPR003615">
    <property type="entry name" value="HNH_nuc"/>
</dbReference>
<organism evidence="3 4">
    <name type="scientific">Limosilactobacillus reuteri</name>
    <name type="common">Lactobacillus reuteri</name>
    <dbReference type="NCBI Taxonomy" id="1598"/>
    <lineage>
        <taxon>Bacteria</taxon>
        <taxon>Bacillati</taxon>
        <taxon>Bacillota</taxon>
        <taxon>Bacilli</taxon>
        <taxon>Lactobacillales</taxon>
        <taxon>Lactobacillaceae</taxon>
        <taxon>Limosilactobacillus</taxon>
    </lineage>
</organism>
<reference evidence="3 4" key="1">
    <citation type="submission" date="2016-08" db="EMBL/GenBank/DDBJ databases">
        <title>Probiotic bacterium isolated from chicken gut.</title>
        <authorList>
            <person name="Levy J.L."/>
            <person name="Hassan H.M."/>
            <person name="Mendoza M.A."/>
        </authorList>
    </citation>
    <scope>NUCLEOTIDE SEQUENCE [LARGE SCALE GENOMIC DNA]</scope>
    <source>
        <strain evidence="3 4">P43</strain>
    </source>
</reference>
<dbReference type="Proteomes" id="UP000095141">
    <property type="component" value="Unassembled WGS sequence"/>
</dbReference>
<comment type="caution">
    <text evidence="3">The sequence shown here is derived from an EMBL/GenBank/DDBJ whole genome shotgun (WGS) entry which is preliminary data.</text>
</comment>
<name>A0A1C2GFE0_LIMRT</name>
<dbReference type="Pfam" id="PF13392">
    <property type="entry name" value="HNH_3"/>
    <property type="match status" value="1"/>
</dbReference>
<protein>
    <recommendedName>
        <fullName evidence="2">HNH nuclease domain-containing protein</fullName>
    </recommendedName>
</protein>
<sequence length="157" mass="18360">MELMAMTNQKRNSKGRFQKGNRPWNTGMRWSAGGNSHKTRFKKGHIPKQYKSLGTLREARNGYTYIKVSDEGPRYQRWIPYQKYLWQQHYQRTLPEGMVILFLDGNKKNFAIENLAAVTRAESMYINHMGLHFDNTALSKTGMLIARVMMKVKEKGK</sequence>
<proteinExistence type="predicted"/>
<dbReference type="SUPFAM" id="SSF54060">
    <property type="entry name" value="His-Me finger endonucleases"/>
    <property type="match status" value="1"/>
</dbReference>
<feature type="domain" description="HNH nuclease" evidence="2">
    <location>
        <begin position="85"/>
        <end position="124"/>
    </location>
</feature>
<feature type="compositionally biased region" description="Polar residues" evidence="1">
    <location>
        <begin position="1"/>
        <end position="10"/>
    </location>
</feature>
<feature type="region of interest" description="Disordered" evidence="1">
    <location>
        <begin position="1"/>
        <end position="37"/>
    </location>
</feature>
<dbReference type="EMBL" id="MCNS01000001">
    <property type="protein sequence ID" value="OCX50161.1"/>
    <property type="molecule type" value="Genomic_DNA"/>
</dbReference>
<accession>A0A1C2GFE0</accession>
<dbReference type="Gene3D" id="3.90.75.20">
    <property type="match status" value="1"/>
</dbReference>
<gene>
    <name evidence="3" type="ORF">BFD03_01120</name>
</gene>